<dbReference type="EMBL" id="VFQX01000043">
    <property type="protein sequence ID" value="KAF0975836.1"/>
    <property type="molecule type" value="Genomic_DNA"/>
</dbReference>
<sequence length="518" mass="60840">MSINDSKVTTDEQEEHDALTMKESLYERGRKFLDQKEQKLMKERERMETRGDDECTFQPTISKKAKKLVREESLYEFNNKWKSKVDQNLEEMRAKQAQKEEELISAKPAPLSLVSQFIIMKKMEQKEYSGPISGWEKRFDEFRQKPSGVDDEQYDFSPKINEKSAMLAQKHRTEQEASLDTFERLYEDAKKKKNDEDSSNLKKEKRKNNTSEHNTSSNSTDDEKNKTKASETDFYKKVMERQSEAEKKKAKLKEDEEDKYSFKPHINRHSLDLAKHIERQPLYSPRKSQEDHNSFNVNEGPNAHKKKFEVESFLQRRLQKEKQRQDRIKQMKHDIDELEMKECTFKPIINPKSLELASLWIESFDKDLEELYEFDPRFNNSGSPKPYLKKHSSNYIDYSISPKHNNSSTHERRRTVDSKASMIIESLFDESSVVKDRTPYRRTPTSASKTSPVKSTGTSSNVSPIVYSDSKKDGIITPSTQMKHIDEFDDDELASIENEMQSAIKEFEEWSQFDNLSL</sequence>
<dbReference type="RefSeq" id="XP_044560549.1">
    <property type="nucleotide sequence ID" value="XM_044708658.1"/>
</dbReference>
<name>A0A6A5BLS3_NAEFO</name>
<keyword evidence="3" id="KW-1185">Reference proteome</keyword>
<feature type="region of interest" description="Disordered" evidence="1">
    <location>
        <begin position="137"/>
        <end position="304"/>
    </location>
</feature>
<dbReference type="OMA" id="LWIESFD"/>
<comment type="caution">
    <text evidence="2">The sequence shown here is derived from an EMBL/GenBank/DDBJ whole genome shotgun (WGS) entry which is preliminary data.</text>
</comment>
<gene>
    <name evidence="2" type="ORF">FDP41_005163</name>
</gene>
<feature type="compositionally biased region" description="Basic and acidic residues" evidence="1">
    <location>
        <begin position="221"/>
        <end position="247"/>
    </location>
</feature>
<proteinExistence type="predicted"/>
<feature type="region of interest" description="Disordered" evidence="1">
    <location>
        <begin position="435"/>
        <end position="474"/>
    </location>
</feature>
<dbReference type="VEuPathDB" id="AmoebaDB:NF0104710"/>
<evidence type="ECO:0000256" key="1">
    <source>
        <dbReference type="SAM" id="MobiDB-lite"/>
    </source>
</evidence>
<reference evidence="2 3" key="1">
    <citation type="journal article" date="2019" name="Sci. Rep.">
        <title>Nanopore sequencing improves the draft genome of the human pathogenic amoeba Naegleria fowleri.</title>
        <authorList>
            <person name="Liechti N."/>
            <person name="Schurch N."/>
            <person name="Bruggmann R."/>
            <person name="Wittwer M."/>
        </authorList>
    </citation>
    <scope>NUCLEOTIDE SEQUENCE [LARGE SCALE GENOMIC DNA]</scope>
    <source>
        <strain evidence="2 3">ATCC 30894</strain>
    </source>
</reference>
<feature type="compositionally biased region" description="Basic and acidic residues" evidence="1">
    <location>
        <begin position="171"/>
        <end position="210"/>
    </location>
</feature>
<dbReference type="AlphaFoldDB" id="A0A6A5BLS3"/>
<organism evidence="2 3">
    <name type="scientific">Naegleria fowleri</name>
    <name type="common">Brain eating amoeba</name>
    <dbReference type="NCBI Taxonomy" id="5763"/>
    <lineage>
        <taxon>Eukaryota</taxon>
        <taxon>Discoba</taxon>
        <taxon>Heterolobosea</taxon>
        <taxon>Tetramitia</taxon>
        <taxon>Eutetramitia</taxon>
        <taxon>Vahlkampfiidae</taxon>
        <taxon>Naegleria</taxon>
    </lineage>
</organism>
<feature type="compositionally biased region" description="Polar residues" evidence="1">
    <location>
        <begin position="443"/>
        <end position="463"/>
    </location>
</feature>
<feature type="region of interest" description="Disordered" evidence="1">
    <location>
        <begin position="1"/>
        <end position="20"/>
    </location>
</feature>
<dbReference type="PANTHER" id="PTHR37028:SF4">
    <property type="entry name" value="ALMS MOTIF DOMAIN-CONTAINING PROTEIN"/>
    <property type="match status" value="1"/>
</dbReference>
<dbReference type="VEuPathDB" id="AmoebaDB:FDP41_005163"/>
<dbReference type="OrthoDB" id="10257946at2759"/>
<protein>
    <submittedName>
        <fullName evidence="2">Uncharacterized protein</fullName>
    </submittedName>
</protein>
<dbReference type="GeneID" id="68112381"/>
<feature type="compositionally biased region" description="Basic and acidic residues" evidence="1">
    <location>
        <begin position="269"/>
        <end position="279"/>
    </location>
</feature>
<evidence type="ECO:0000313" key="2">
    <source>
        <dbReference type="EMBL" id="KAF0975836.1"/>
    </source>
</evidence>
<evidence type="ECO:0000313" key="3">
    <source>
        <dbReference type="Proteomes" id="UP000444721"/>
    </source>
</evidence>
<dbReference type="PANTHER" id="PTHR37028">
    <property type="entry name" value="UNNAMED PRODUCT-RELATED"/>
    <property type="match status" value="1"/>
</dbReference>
<dbReference type="VEuPathDB" id="AmoebaDB:NfTy_052120"/>
<accession>A0A6A5BLS3</accession>
<dbReference type="Proteomes" id="UP000444721">
    <property type="component" value="Unassembled WGS sequence"/>
</dbReference>